<sequence length="187" mass="22326">MLTFEMQYEAMACNFGISKLFCAFNYNLKNIRFYYCDNYLTENDLTTLSKYCPNIENMCLEDIDRRGIAIRLITSLFKNLKGLELEFICSRFIKDAINDIIRRDETSGNHLLDWTNLNFLSVYFNQPKAVQERLLDETSKNTLRKPEQFLKRLNIDFYSRKVRQFIIQKDMSYAATFNNTFHVPYIF</sequence>
<accession>A0A0K0FLL5</accession>
<dbReference type="Gene3D" id="3.80.10.10">
    <property type="entry name" value="Ribonuclease Inhibitor"/>
    <property type="match status" value="1"/>
</dbReference>
<name>A0A0K0FLL5_STRVS</name>
<evidence type="ECO:0000313" key="1">
    <source>
        <dbReference type="Proteomes" id="UP000035680"/>
    </source>
</evidence>
<dbReference type="AlphaFoldDB" id="A0A0K0FLL5"/>
<reference evidence="2" key="2">
    <citation type="submission" date="2015-08" db="UniProtKB">
        <authorList>
            <consortium name="WormBaseParasite"/>
        </authorList>
    </citation>
    <scope>IDENTIFICATION</scope>
</reference>
<reference evidence="1" key="1">
    <citation type="submission" date="2014-07" db="EMBL/GenBank/DDBJ databases">
        <authorList>
            <person name="Martin A.A"/>
            <person name="De Silva N."/>
        </authorList>
    </citation>
    <scope>NUCLEOTIDE SEQUENCE</scope>
</reference>
<dbReference type="WBParaSite" id="SVE_0993000.1">
    <property type="protein sequence ID" value="SVE_0993000.1"/>
    <property type="gene ID" value="SVE_0993000"/>
</dbReference>
<evidence type="ECO:0000313" key="2">
    <source>
        <dbReference type="WBParaSite" id="SVE_0993000.1"/>
    </source>
</evidence>
<keyword evidence="1" id="KW-1185">Reference proteome</keyword>
<proteinExistence type="predicted"/>
<dbReference type="InterPro" id="IPR032675">
    <property type="entry name" value="LRR_dom_sf"/>
</dbReference>
<protein>
    <submittedName>
        <fullName evidence="2">F-box domain-containing protein</fullName>
    </submittedName>
</protein>
<dbReference type="Proteomes" id="UP000035680">
    <property type="component" value="Unassembled WGS sequence"/>
</dbReference>
<organism evidence="1 2">
    <name type="scientific">Strongyloides venezuelensis</name>
    <name type="common">Threadworm</name>
    <dbReference type="NCBI Taxonomy" id="75913"/>
    <lineage>
        <taxon>Eukaryota</taxon>
        <taxon>Metazoa</taxon>
        <taxon>Ecdysozoa</taxon>
        <taxon>Nematoda</taxon>
        <taxon>Chromadorea</taxon>
        <taxon>Rhabditida</taxon>
        <taxon>Tylenchina</taxon>
        <taxon>Panagrolaimomorpha</taxon>
        <taxon>Strongyloidoidea</taxon>
        <taxon>Strongyloididae</taxon>
        <taxon>Strongyloides</taxon>
    </lineage>
</organism>